<dbReference type="GO" id="GO:0046872">
    <property type="term" value="F:metal ion binding"/>
    <property type="evidence" value="ECO:0007669"/>
    <property type="project" value="UniProtKB-KW"/>
</dbReference>
<dbReference type="InterPro" id="IPR033749">
    <property type="entry name" value="Polyprenyl_synt_CS"/>
</dbReference>
<evidence type="ECO:0008006" key="7">
    <source>
        <dbReference type="Google" id="ProtNLM"/>
    </source>
</evidence>
<evidence type="ECO:0000256" key="5">
    <source>
        <dbReference type="ARBA" id="ARBA00022842"/>
    </source>
</evidence>
<dbReference type="SUPFAM" id="SSF48576">
    <property type="entry name" value="Terpenoid synthases"/>
    <property type="match status" value="1"/>
</dbReference>
<evidence type="ECO:0000256" key="4">
    <source>
        <dbReference type="ARBA" id="ARBA00022723"/>
    </source>
</evidence>
<name>A0A381QX60_9ZZZZ</name>
<evidence type="ECO:0000256" key="2">
    <source>
        <dbReference type="ARBA" id="ARBA00006706"/>
    </source>
</evidence>
<dbReference type="Gene3D" id="1.10.600.10">
    <property type="entry name" value="Farnesyl Diphosphate Synthase"/>
    <property type="match status" value="1"/>
</dbReference>
<reference evidence="6" key="1">
    <citation type="submission" date="2018-05" db="EMBL/GenBank/DDBJ databases">
        <authorList>
            <person name="Lanie J.A."/>
            <person name="Ng W.-L."/>
            <person name="Kazmierczak K.M."/>
            <person name="Andrzejewski T.M."/>
            <person name="Davidsen T.M."/>
            <person name="Wayne K.J."/>
            <person name="Tettelin H."/>
            <person name="Glass J.I."/>
            <person name="Rusch D."/>
            <person name="Podicherti R."/>
            <person name="Tsui H.-C.T."/>
            <person name="Winkler M.E."/>
        </authorList>
    </citation>
    <scope>NUCLEOTIDE SEQUENCE</scope>
</reference>
<accession>A0A381QX60</accession>
<evidence type="ECO:0000256" key="3">
    <source>
        <dbReference type="ARBA" id="ARBA00022679"/>
    </source>
</evidence>
<keyword evidence="3" id="KW-0808">Transferase</keyword>
<dbReference type="GO" id="GO:0004659">
    <property type="term" value="F:prenyltransferase activity"/>
    <property type="evidence" value="ECO:0007669"/>
    <property type="project" value="InterPro"/>
</dbReference>
<dbReference type="CDD" id="cd00685">
    <property type="entry name" value="Trans_IPPS_HT"/>
    <property type="match status" value="1"/>
</dbReference>
<keyword evidence="4" id="KW-0479">Metal-binding</keyword>
<dbReference type="PANTHER" id="PTHR12001:SF69">
    <property type="entry name" value="ALL TRANS-POLYPRENYL-DIPHOSPHATE SYNTHASE PDSS1"/>
    <property type="match status" value="1"/>
</dbReference>
<gene>
    <name evidence="6" type="ORF">METZ01_LOCUS36012</name>
</gene>
<evidence type="ECO:0000256" key="1">
    <source>
        <dbReference type="ARBA" id="ARBA00001946"/>
    </source>
</evidence>
<dbReference type="SFLD" id="SFLDS00005">
    <property type="entry name" value="Isoprenoid_Synthase_Type_I"/>
    <property type="match status" value="1"/>
</dbReference>
<dbReference type="GO" id="GO:0008299">
    <property type="term" value="P:isoprenoid biosynthetic process"/>
    <property type="evidence" value="ECO:0007669"/>
    <property type="project" value="InterPro"/>
</dbReference>
<dbReference type="PANTHER" id="PTHR12001">
    <property type="entry name" value="GERANYLGERANYL PYROPHOSPHATE SYNTHASE"/>
    <property type="match status" value="1"/>
</dbReference>
<comment type="similarity">
    <text evidence="2">Belongs to the FPP/GGPP synthase family.</text>
</comment>
<dbReference type="InterPro" id="IPR000092">
    <property type="entry name" value="Polyprenyl_synt"/>
</dbReference>
<sequence length="318" mass="36199">MNLKQIQKPIINEMDDFRSMLRSSISSDNILIDKVVNYILKRKGKQIRPLFVFLSAGLSGTISNSTYRAAILIEILHTATLIHDDVVDESNYRRGFFSVNALWKSKYSVLIGDYLLSKGLELSVNNNDFKFLGILSEAVKNMSEGEITQLKKSKTLNINEKDYFKIINQKTASLFSSCCEMGSSSSGANKKNILLMREFGSLVGQAFQIRDDLFGYLSHDIGKPSLNDFKQRKMTLPLIYALSKSNSFEKREILKNVKDFKSVEKIISFVKEKNGIVYSENKMNAMIIKSKKILNSFPDSVYKESINNLLDYTINRVK</sequence>
<organism evidence="6">
    <name type="scientific">marine metagenome</name>
    <dbReference type="NCBI Taxonomy" id="408172"/>
    <lineage>
        <taxon>unclassified sequences</taxon>
        <taxon>metagenomes</taxon>
        <taxon>ecological metagenomes</taxon>
    </lineage>
</organism>
<dbReference type="Pfam" id="PF00348">
    <property type="entry name" value="polyprenyl_synt"/>
    <property type="match status" value="1"/>
</dbReference>
<proteinExistence type="inferred from homology"/>
<dbReference type="AlphaFoldDB" id="A0A381QX60"/>
<keyword evidence="5" id="KW-0460">Magnesium</keyword>
<protein>
    <recommendedName>
        <fullName evidence="7">Polyprenyl synthetase</fullName>
    </recommendedName>
</protein>
<comment type="cofactor">
    <cofactor evidence="1">
        <name>Mg(2+)</name>
        <dbReference type="ChEBI" id="CHEBI:18420"/>
    </cofactor>
</comment>
<dbReference type="InterPro" id="IPR008949">
    <property type="entry name" value="Isoprenoid_synthase_dom_sf"/>
</dbReference>
<dbReference type="EMBL" id="UINC01001538">
    <property type="protein sequence ID" value="SUZ83158.1"/>
    <property type="molecule type" value="Genomic_DNA"/>
</dbReference>
<dbReference type="PROSITE" id="PS00723">
    <property type="entry name" value="POLYPRENYL_SYNTHASE_1"/>
    <property type="match status" value="1"/>
</dbReference>
<dbReference type="PROSITE" id="PS00444">
    <property type="entry name" value="POLYPRENYL_SYNTHASE_2"/>
    <property type="match status" value="1"/>
</dbReference>
<evidence type="ECO:0000313" key="6">
    <source>
        <dbReference type="EMBL" id="SUZ83158.1"/>
    </source>
</evidence>